<accession>A0A0A7V185</accession>
<evidence type="ECO:0000313" key="2">
    <source>
        <dbReference type="Proteomes" id="UP000030944"/>
    </source>
</evidence>
<sequence length="46" mass="5366">MDKKINYERNAIIDFHLKRIAIVSVYYLGEEGADVAFVLPIEVRKK</sequence>
<dbReference type="AlphaFoldDB" id="A0A0A7V185"/>
<organism evidence="1 2">
    <name type="scientific">Candidatus Nitrosopelagicus brevis</name>
    <dbReference type="NCBI Taxonomy" id="1410606"/>
    <lineage>
        <taxon>Archaea</taxon>
        <taxon>Nitrososphaerota</taxon>
    </lineage>
</organism>
<name>A0A0A7V185_9ARCH</name>
<dbReference type="RefSeq" id="WP_160271578.1">
    <property type="nucleotide sequence ID" value="NZ_CP007026.1"/>
</dbReference>
<evidence type="ECO:0000313" key="1">
    <source>
        <dbReference type="EMBL" id="AJA92812.1"/>
    </source>
</evidence>
<gene>
    <name evidence="1" type="ORF">T478_1403</name>
</gene>
<dbReference type="EMBL" id="CP007026">
    <property type="protein sequence ID" value="AJA92812.1"/>
    <property type="molecule type" value="Genomic_DNA"/>
</dbReference>
<dbReference type="HOGENOM" id="CLU_3178397_0_0_2"/>
<reference evidence="1 2" key="1">
    <citation type="journal article" date="2015" name="Proc. Natl. Acad. Sci. U.S.A.">
        <title>Genomic and proteomic characterization of "Candidatus Nitrosopelagicus brevis": An ammonia-oxidizing archaeon from the open ocean.</title>
        <authorList>
            <person name="Santoro A.E."/>
            <person name="Dupont C.L."/>
            <person name="Richter R.A."/>
            <person name="Craig M.T."/>
            <person name="Carini P."/>
            <person name="McIlvin M.R."/>
            <person name="Yang Y."/>
            <person name="Orsi W.D."/>
            <person name="Moran D.M."/>
            <person name="Saito M.A."/>
        </authorList>
    </citation>
    <scope>NUCLEOTIDE SEQUENCE [LARGE SCALE GENOMIC DNA]</scope>
    <source>
        <strain evidence="2">V2</strain>
    </source>
</reference>
<dbReference type="GeneID" id="43685781"/>
<dbReference type="KEGG" id="nbv:T478_1403"/>
<dbReference type="Proteomes" id="UP000030944">
    <property type="component" value="Chromosome"/>
</dbReference>
<proteinExistence type="predicted"/>
<protein>
    <submittedName>
        <fullName evidence="1">Uncharacterized protein</fullName>
    </submittedName>
</protein>